<organism evidence="2 3">
    <name type="scientific">Plakobranchus ocellatus</name>
    <dbReference type="NCBI Taxonomy" id="259542"/>
    <lineage>
        <taxon>Eukaryota</taxon>
        <taxon>Metazoa</taxon>
        <taxon>Spiralia</taxon>
        <taxon>Lophotrochozoa</taxon>
        <taxon>Mollusca</taxon>
        <taxon>Gastropoda</taxon>
        <taxon>Heterobranchia</taxon>
        <taxon>Euthyneura</taxon>
        <taxon>Panpulmonata</taxon>
        <taxon>Sacoglossa</taxon>
        <taxon>Placobranchoidea</taxon>
        <taxon>Plakobranchidae</taxon>
        <taxon>Plakobranchus</taxon>
    </lineage>
</organism>
<protein>
    <submittedName>
        <fullName evidence="2">Pim proto-oncogene, serine/threonine kinase,-related 123</fullName>
    </submittedName>
</protein>
<dbReference type="Proteomes" id="UP000735302">
    <property type="component" value="Unassembled WGS sequence"/>
</dbReference>
<proteinExistence type="predicted"/>
<sequence length="174" mass="19064">MRGPKFKSQATPRQIFIALLCPPSTEWFDHPVTGPAVLSNVYNPKARRATRGKRNNSSHTQGIERSLVEGSHTQGIERSLVEGSHTPGIEKSLFEGSHTQDIERSLVKGSHTQGIERSLVEGSHMTGIGKSLVEGSHTQGIERSLVEGTHEHCDSSTPKKNIMVEGRYKTNTGK</sequence>
<keyword evidence="2" id="KW-0418">Kinase</keyword>
<dbReference type="EMBL" id="BLXT01004391">
    <property type="protein sequence ID" value="GFO12228.1"/>
    <property type="molecule type" value="Genomic_DNA"/>
</dbReference>
<keyword evidence="2" id="KW-0808">Transferase</keyword>
<name>A0AAV4AZD0_9GAST</name>
<feature type="region of interest" description="Disordered" evidence="1">
    <location>
        <begin position="47"/>
        <end position="72"/>
    </location>
</feature>
<evidence type="ECO:0000313" key="2">
    <source>
        <dbReference type="EMBL" id="GFO12228.1"/>
    </source>
</evidence>
<feature type="compositionally biased region" description="Basic residues" evidence="1">
    <location>
        <begin position="47"/>
        <end position="56"/>
    </location>
</feature>
<accession>A0AAV4AZD0</accession>
<gene>
    <name evidence="2" type="ORF">PoB_003873300</name>
</gene>
<dbReference type="AlphaFoldDB" id="A0AAV4AZD0"/>
<evidence type="ECO:0000256" key="1">
    <source>
        <dbReference type="SAM" id="MobiDB-lite"/>
    </source>
</evidence>
<evidence type="ECO:0000313" key="3">
    <source>
        <dbReference type="Proteomes" id="UP000735302"/>
    </source>
</evidence>
<dbReference type="GO" id="GO:0016301">
    <property type="term" value="F:kinase activity"/>
    <property type="evidence" value="ECO:0007669"/>
    <property type="project" value="UniProtKB-KW"/>
</dbReference>
<keyword evidence="3" id="KW-1185">Reference proteome</keyword>
<reference evidence="2 3" key="1">
    <citation type="journal article" date="2021" name="Elife">
        <title>Chloroplast acquisition without the gene transfer in kleptoplastic sea slugs, Plakobranchus ocellatus.</title>
        <authorList>
            <person name="Maeda T."/>
            <person name="Takahashi S."/>
            <person name="Yoshida T."/>
            <person name="Shimamura S."/>
            <person name="Takaki Y."/>
            <person name="Nagai Y."/>
            <person name="Toyoda A."/>
            <person name="Suzuki Y."/>
            <person name="Arimoto A."/>
            <person name="Ishii H."/>
            <person name="Satoh N."/>
            <person name="Nishiyama T."/>
            <person name="Hasebe M."/>
            <person name="Maruyama T."/>
            <person name="Minagawa J."/>
            <person name="Obokata J."/>
            <person name="Shigenobu S."/>
        </authorList>
    </citation>
    <scope>NUCLEOTIDE SEQUENCE [LARGE SCALE GENOMIC DNA]</scope>
</reference>
<comment type="caution">
    <text evidence="2">The sequence shown here is derived from an EMBL/GenBank/DDBJ whole genome shotgun (WGS) entry which is preliminary data.</text>
</comment>